<feature type="compositionally biased region" description="Pro residues" evidence="1">
    <location>
        <begin position="15"/>
        <end position="26"/>
    </location>
</feature>
<accession>A0A811NCX6</accession>
<feature type="compositionally biased region" description="Low complexity" evidence="1">
    <location>
        <begin position="27"/>
        <end position="46"/>
    </location>
</feature>
<dbReference type="EMBL" id="CAJGYO010000003">
    <property type="protein sequence ID" value="CAD6219911.1"/>
    <property type="molecule type" value="Genomic_DNA"/>
</dbReference>
<feature type="compositionally biased region" description="Low complexity" evidence="1">
    <location>
        <begin position="1"/>
        <end position="14"/>
    </location>
</feature>
<comment type="caution">
    <text evidence="2">The sequence shown here is derived from an EMBL/GenBank/DDBJ whole genome shotgun (WGS) entry which is preliminary data.</text>
</comment>
<evidence type="ECO:0000256" key="1">
    <source>
        <dbReference type="SAM" id="MobiDB-lite"/>
    </source>
</evidence>
<sequence length="86" mass="9750">MEKTAPRPCTTRRLPSPPPPRRPSPPSKRSLSPPSKRSPSPPSSRRFSTRSRPEGVVDTPRRRQDGRENQEDEQPRTINLEKVLAS</sequence>
<protein>
    <submittedName>
        <fullName evidence="2">Uncharacterized protein</fullName>
    </submittedName>
</protein>
<name>A0A811NCX6_9POAL</name>
<keyword evidence="3" id="KW-1185">Reference proteome</keyword>
<reference evidence="2" key="1">
    <citation type="submission" date="2020-10" db="EMBL/GenBank/DDBJ databases">
        <authorList>
            <person name="Han B."/>
            <person name="Lu T."/>
            <person name="Zhao Q."/>
            <person name="Huang X."/>
            <person name="Zhao Y."/>
        </authorList>
    </citation>
    <scope>NUCLEOTIDE SEQUENCE</scope>
</reference>
<evidence type="ECO:0000313" key="2">
    <source>
        <dbReference type="EMBL" id="CAD6219911.1"/>
    </source>
</evidence>
<dbReference type="Proteomes" id="UP000604825">
    <property type="component" value="Unassembled WGS sequence"/>
</dbReference>
<organism evidence="2 3">
    <name type="scientific">Miscanthus lutarioriparius</name>
    <dbReference type="NCBI Taxonomy" id="422564"/>
    <lineage>
        <taxon>Eukaryota</taxon>
        <taxon>Viridiplantae</taxon>
        <taxon>Streptophyta</taxon>
        <taxon>Embryophyta</taxon>
        <taxon>Tracheophyta</taxon>
        <taxon>Spermatophyta</taxon>
        <taxon>Magnoliopsida</taxon>
        <taxon>Liliopsida</taxon>
        <taxon>Poales</taxon>
        <taxon>Poaceae</taxon>
        <taxon>PACMAD clade</taxon>
        <taxon>Panicoideae</taxon>
        <taxon>Andropogonodae</taxon>
        <taxon>Andropogoneae</taxon>
        <taxon>Saccharinae</taxon>
        <taxon>Miscanthus</taxon>
    </lineage>
</organism>
<feature type="region of interest" description="Disordered" evidence="1">
    <location>
        <begin position="1"/>
        <end position="86"/>
    </location>
</feature>
<evidence type="ECO:0000313" key="3">
    <source>
        <dbReference type="Proteomes" id="UP000604825"/>
    </source>
</evidence>
<feature type="compositionally biased region" description="Basic and acidic residues" evidence="1">
    <location>
        <begin position="51"/>
        <end position="75"/>
    </location>
</feature>
<dbReference type="AlphaFoldDB" id="A0A811NCX6"/>
<gene>
    <name evidence="2" type="ORF">NCGR_LOCUS13511</name>
</gene>
<proteinExistence type="predicted"/>